<name>A0ABW5LUJ2_9FLAO</name>
<organism evidence="1 2">
    <name type="scientific">Pseudotenacibaculum haliotis</name>
    <dbReference type="NCBI Taxonomy" id="1862138"/>
    <lineage>
        <taxon>Bacteria</taxon>
        <taxon>Pseudomonadati</taxon>
        <taxon>Bacteroidota</taxon>
        <taxon>Flavobacteriia</taxon>
        <taxon>Flavobacteriales</taxon>
        <taxon>Flavobacteriaceae</taxon>
        <taxon>Pseudotenacibaculum</taxon>
    </lineage>
</organism>
<accession>A0ABW5LUJ2</accession>
<dbReference type="PROSITE" id="PS51257">
    <property type="entry name" value="PROKAR_LIPOPROTEIN"/>
    <property type="match status" value="1"/>
</dbReference>
<keyword evidence="2" id="KW-1185">Reference proteome</keyword>
<dbReference type="EMBL" id="JBHULH010000011">
    <property type="protein sequence ID" value="MFD2568445.1"/>
    <property type="molecule type" value="Genomic_DNA"/>
</dbReference>
<comment type="caution">
    <text evidence="1">The sequence shown here is derived from an EMBL/GenBank/DDBJ whole genome shotgun (WGS) entry which is preliminary data.</text>
</comment>
<proteinExistence type="predicted"/>
<reference evidence="2" key="1">
    <citation type="journal article" date="2019" name="Int. J. Syst. Evol. Microbiol.">
        <title>The Global Catalogue of Microorganisms (GCM) 10K type strain sequencing project: providing services to taxonomists for standard genome sequencing and annotation.</title>
        <authorList>
            <consortium name="The Broad Institute Genomics Platform"/>
            <consortium name="The Broad Institute Genome Sequencing Center for Infectious Disease"/>
            <person name="Wu L."/>
            <person name="Ma J."/>
        </authorList>
    </citation>
    <scope>NUCLEOTIDE SEQUENCE [LARGE SCALE GENOMIC DNA]</scope>
    <source>
        <strain evidence="2">KCTC 52127</strain>
    </source>
</reference>
<gene>
    <name evidence="1" type="ORF">ACFSRZ_13795</name>
</gene>
<evidence type="ECO:0000313" key="1">
    <source>
        <dbReference type="EMBL" id="MFD2568445.1"/>
    </source>
</evidence>
<evidence type="ECO:0000313" key="2">
    <source>
        <dbReference type="Proteomes" id="UP001597508"/>
    </source>
</evidence>
<dbReference type="RefSeq" id="WP_379667153.1">
    <property type="nucleotide sequence ID" value="NZ_JBHULH010000011.1"/>
</dbReference>
<protein>
    <recommendedName>
        <fullName evidence="3">YD repeat-containing protein</fullName>
    </recommendedName>
</protein>
<dbReference type="Proteomes" id="UP001597508">
    <property type="component" value="Unassembled WGS sequence"/>
</dbReference>
<sequence>MKNLYFLLTLSIVFASCTKNDPDTGLIDNSTPILSSYTYETHNATTGDVLTSTVYNLDNNKILGYTSANASALFSYENDKISEILSYTNGALVGKRNFEYNSNGKLSEFLVESINSSLFNKHSFTHTQDTIFSEWKRSTDGIHFDLIATFKIVLDVYQNRTYLEEHDIINNEVKIVYNTYDTNHNMITYDSYRKNNDNSLSSLFSSTYTYDTSINLLSVINENTYKKETFSLLYHLQTSAINNFTPRNISYNAMQSMSNNFGNQFTYTVQNEVNDNNYAYFNTFKVYNNGVLFTKFTLEFTE</sequence>
<evidence type="ECO:0008006" key="3">
    <source>
        <dbReference type="Google" id="ProtNLM"/>
    </source>
</evidence>